<organism evidence="3 4">
    <name type="scientific">Desulfofundulus kuznetsovii (strain DSM 6115 / VKM B-1805 / 17)</name>
    <name type="common">Desulfotomaculum kuznetsovii</name>
    <dbReference type="NCBI Taxonomy" id="760568"/>
    <lineage>
        <taxon>Bacteria</taxon>
        <taxon>Bacillati</taxon>
        <taxon>Bacillota</taxon>
        <taxon>Clostridia</taxon>
        <taxon>Eubacteriales</taxon>
        <taxon>Peptococcaceae</taxon>
        <taxon>Desulfofundulus</taxon>
    </lineage>
</organism>
<accession>A0AAU8PDR8</accession>
<feature type="binding site" evidence="1">
    <location>
        <position position="37"/>
    </location>
    <ligand>
        <name>Zn(2+)</name>
        <dbReference type="ChEBI" id="CHEBI:29105"/>
    </ligand>
</feature>
<keyword evidence="1" id="KW-0862">Zinc</keyword>
<dbReference type="InterPro" id="IPR038366">
    <property type="entry name" value="Znf_CppX_C4_sf"/>
</dbReference>
<feature type="binding site" evidence="1">
    <location>
        <position position="95"/>
    </location>
    <ligand>
        <name>Zn(2+)</name>
        <dbReference type="ChEBI" id="CHEBI:29105"/>
    </ligand>
</feature>
<dbReference type="SMART" id="SM00994">
    <property type="entry name" value="zf-C4_ClpX"/>
    <property type="match status" value="2"/>
</dbReference>
<dbReference type="EMBL" id="CP002770">
    <property type="protein sequence ID" value="AEG16245.1"/>
    <property type="molecule type" value="Genomic_DNA"/>
</dbReference>
<feature type="binding site" evidence="1">
    <location>
        <position position="92"/>
    </location>
    <ligand>
        <name>Zn(2+)</name>
        <dbReference type="ChEBI" id="CHEBI:29105"/>
    </ligand>
</feature>
<proteinExistence type="inferred from homology"/>
<gene>
    <name evidence="3" type="ordered locus">Desku_2729</name>
</gene>
<reference evidence="4" key="1">
    <citation type="submission" date="2011-05" db="EMBL/GenBank/DDBJ databases">
        <title>Complete sequence of Desulfotomaculum kuznetsovii DSM 6115.</title>
        <authorList>
            <person name="Lucas S."/>
            <person name="Han J."/>
            <person name="Lapidus A."/>
            <person name="Cheng J.-F."/>
            <person name="Goodwin L."/>
            <person name="Pitluck S."/>
            <person name="Peters L."/>
            <person name="Mikhailova N."/>
            <person name="Lu M."/>
            <person name="Saunders E."/>
            <person name="Han C."/>
            <person name="Tapia R."/>
            <person name="Land M."/>
            <person name="Hauser L."/>
            <person name="Kyrpides N."/>
            <person name="Ivanova N."/>
            <person name="Pagani I."/>
            <person name="Nazina T."/>
            <person name="Ivanova A."/>
            <person name="Parshina S."/>
            <person name="Kuever J."/>
            <person name="Muyzer G."/>
            <person name="Plugge C."/>
            <person name="Stams A."/>
            <person name="Woyke T."/>
        </authorList>
    </citation>
    <scope>NUCLEOTIDE SEQUENCE [LARGE SCALE GENOMIC DNA]</scope>
    <source>
        <strain evidence="4">DSM 6115 / VKM B-1805 / 17</strain>
    </source>
</reference>
<dbReference type="Proteomes" id="UP000009229">
    <property type="component" value="Chromosome"/>
</dbReference>
<dbReference type="GO" id="GO:0051082">
    <property type="term" value="F:unfolded protein binding"/>
    <property type="evidence" value="ECO:0007669"/>
    <property type="project" value="UniProtKB-UniRule"/>
</dbReference>
<dbReference type="KEGG" id="dku:Desku_2729"/>
<name>A0AAU8PDR8_DESK7</name>
<dbReference type="PROSITE" id="PS51902">
    <property type="entry name" value="CLPX_ZB"/>
    <property type="match status" value="2"/>
</dbReference>
<dbReference type="GO" id="GO:0008270">
    <property type="term" value="F:zinc ion binding"/>
    <property type="evidence" value="ECO:0007669"/>
    <property type="project" value="UniProtKB-UniRule"/>
</dbReference>
<dbReference type="GO" id="GO:0046983">
    <property type="term" value="F:protein dimerization activity"/>
    <property type="evidence" value="ECO:0007669"/>
    <property type="project" value="UniProtKB-UniRule"/>
</dbReference>
<feature type="binding site" evidence="1">
    <location>
        <position position="34"/>
    </location>
    <ligand>
        <name>Zn(2+)</name>
        <dbReference type="ChEBI" id="CHEBI:29105"/>
    </ligand>
</feature>
<keyword evidence="4" id="KW-1185">Reference proteome</keyword>
<feature type="binding site" evidence="1">
    <location>
        <position position="11"/>
    </location>
    <ligand>
        <name>Zn(2+)</name>
        <dbReference type="ChEBI" id="CHEBI:29105"/>
    </ligand>
</feature>
<dbReference type="Gene3D" id="6.20.220.10">
    <property type="entry name" value="ClpX chaperone, C4-type zinc finger domain"/>
    <property type="match status" value="2"/>
</dbReference>
<comment type="similarity">
    <text evidence="1">Belongs to the ClpX chaperone family.</text>
</comment>
<sequence>MSGRLKSCSFCGKTETTVKLVSAPDDYDSEICICNECVKECVDIIDGETTLGTLFHSVTSATQESKSSSCSFCDKTEKQVDFLLTNHTLFICNECISLCKKILEEEEKNQV</sequence>
<feature type="binding site" evidence="1">
    <location>
        <position position="73"/>
    </location>
    <ligand>
        <name>Zn(2+)</name>
        <dbReference type="ChEBI" id="CHEBI:29105"/>
    </ligand>
</feature>
<feature type="binding site" evidence="1">
    <location>
        <position position="8"/>
    </location>
    <ligand>
        <name>Zn(2+)</name>
        <dbReference type="ChEBI" id="CHEBI:29105"/>
    </ligand>
</feature>
<evidence type="ECO:0000313" key="4">
    <source>
        <dbReference type="Proteomes" id="UP000009229"/>
    </source>
</evidence>
<keyword evidence="1" id="KW-0143">Chaperone</keyword>
<keyword evidence="1" id="KW-0479">Metal-binding</keyword>
<evidence type="ECO:0000256" key="1">
    <source>
        <dbReference type="PROSITE-ProRule" id="PRU01250"/>
    </source>
</evidence>
<dbReference type="GO" id="GO:0006457">
    <property type="term" value="P:protein folding"/>
    <property type="evidence" value="ECO:0007669"/>
    <property type="project" value="UniProtKB-UniRule"/>
</dbReference>
<dbReference type="InterPro" id="IPR010603">
    <property type="entry name" value="Znf_CppX_C4"/>
</dbReference>
<evidence type="ECO:0000259" key="2">
    <source>
        <dbReference type="PROSITE" id="PS51902"/>
    </source>
</evidence>
<dbReference type="AlphaFoldDB" id="A0AAU8PDR8"/>
<feature type="domain" description="ClpX-type ZB" evidence="2">
    <location>
        <begin position="57"/>
        <end position="111"/>
    </location>
</feature>
<dbReference type="SUPFAM" id="SSF57716">
    <property type="entry name" value="Glucocorticoid receptor-like (DNA-binding domain)"/>
    <property type="match status" value="1"/>
</dbReference>
<protein>
    <recommendedName>
        <fullName evidence="2">ClpX-type ZB domain-containing protein</fullName>
    </recommendedName>
</protein>
<dbReference type="InterPro" id="IPR059188">
    <property type="entry name" value="Znf_CLPX-like"/>
</dbReference>
<dbReference type="Pfam" id="PF06689">
    <property type="entry name" value="zf-C4_ClpX"/>
    <property type="match status" value="2"/>
</dbReference>
<evidence type="ECO:0000313" key="3">
    <source>
        <dbReference type="EMBL" id="AEG16245.1"/>
    </source>
</evidence>
<feature type="binding site" evidence="1">
    <location>
        <position position="70"/>
    </location>
    <ligand>
        <name>Zn(2+)</name>
        <dbReference type="ChEBI" id="CHEBI:29105"/>
    </ligand>
</feature>
<feature type="domain" description="ClpX-type ZB" evidence="2">
    <location>
        <begin position="1"/>
        <end position="53"/>
    </location>
</feature>